<dbReference type="EMBL" id="ABVL01000023">
    <property type="protein sequence ID" value="EDY17133.1"/>
    <property type="molecule type" value="Genomic_DNA"/>
</dbReference>
<comment type="caution">
    <text evidence="3">The sequence shown here is derived from an EMBL/GenBank/DDBJ whole genome shotgun (WGS) entry which is preliminary data.</text>
</comment>
<keyword evidence="4" id="KW-1185">Reference proteome</keyword>
<organism evidence="3 4">
    <name type="scientific">Chthoniobacter flavus Ellin428</name>
    <dbReference type="NCBI Taxonomy" id="497964"/>
    <lineage>
        <taxon>Bacteria</taxon>
        <taxon>Pseudomonadati</taxon>
        <taxon>Verrucomicrobiota</taxon>
        <taxon>Spartobacteria</taxon>
        <taxon>Chthoniobacterales</taxon>
        <taxon>Chthoniobacteraceae</taxon>
        <taxon>Chthoniobacter</taxon>
    </lineage>
</organism>
<evidence type="ECO:0000313" key="4">
    <source>
        <dbReference type="Proteomes" id="UP000005824"/>
    </source>
</evidence>
<accession>B4D8S5</accession>
<name>B4D8S5_9BACT</name>
<dbReference type="Proteomes" id="UP000005824">
    <property type="component" value="Unassembled WGS sequence"/>
</dbReference>
<dbReference type="eggNOG" id="COG0457">
    <property type="taxonomic scope" value="Bacteria"/>
</dbReference>
<dbReference type="AlphaFoldDB" id="B4D8S5"/>
<feature type="region of interest" description="Disordered" evidence="1">
    <location>
        <begin position="183"/>
        <end position="203"/>
    </location>
</feature>
<dbReference type="STRING" id="497964.CfE428DRAFT_5315"/>
<proteinExistence type="predicted"/>
<dbReference type="InParanoid" id="B4D8S5"/>
<dbReference type="RefSeq" id="WP_006982636.1">
    <property type="nucleotide sequence ID" value="NZ_ABVL01000023.1"/>
</dbReference>
<sequence length="929" mass="101618">MTPRVLHLRRCDCAQRETAAWFLSGGKPADWLAELSRWRIPLEGMRCYIVPREAGDYQPSGLLVVPPKSAAQPKDVRAMALGTIAEKLFLPVEAELFPPVAATEIATLCRAAVTLFHPAIGVVEFDPAEACGVWQLLASAEVASSDWNAARAGAELNSHIAAVVRHTLPQIEDIFGDAQKEIGSDPIKNLPPRPDEPSAGMSGKMGRAMRGLGAGAVQKFFSMLPSGGPKNNWINQVLDWASAKLSGLTQEMEDLRHSELLRLMKMLENDPDRGLRHALPLGGSPGRGRTPPGTRLGTRNVNFNLGNIGGGRASDPWDVPWALRQKLTKRYRELALHEQQLGRFKRAAYIYAELLGDLAAAAAVLKEGRLFAEAAILYRDHLRQPMVAAECFVAGGLFTEAVAIYEKEGKWIELGDLQRRLENEEAAAVAYRRAVEVKVAAVDFVGAAELLEQRLRVPDEAIALLRRGWLGGPQAAQCLGAEFTLLGRLARHEATSQRLAELRKETTPVAKSIPLGEVLEKLRESYPDLTVRVVATDLARVKLSERLAGDDLEHIRRGVQIIARLAPEDRLLARDASRFLADRTTALQKVLALPPPPPPPRKAGSGRLGKPNLLGSIPLPSGLQWLAVRRVGSRFVVLANKQNQMVLLRGNWQGQFQNAASWTCGPKGARTLLTLTADEARSQPDFLVPIPLPTDRNVQVIPTTDTNPAQLRVGVPSWVANDAFTLSISGTQWWVLRISDGHLLLEERAMDGRLIGSFDVSLVLQLPVRTSSEVILFALRGHVWIACGPFLLLFKNGKTERRWELESPILGFDASAPFLPCAVVARCEQGVAIFWLDALSDDVEMLASHLARPRAVFLGNGTLVLLAGTSDGRGCEGVVVDIDHRGIHSEEKFYKNGHPPIALIGTDRPDDFAVFDGSNSAEVWRVTTK</sequence>
<evidence type="ECO:0000256" key="1">
    <source>
        <dbReference type="SAM" id="MobiDB-lite"/>
    </source>
</evidence>
<evidence type="ECO:0000259" key="2">
    <source>
        <dbReference type="Pfam" id="PF19919"/>
    </source>
</evidence>
<dbReference type="Pfam" id="PF19919">
    <property type="entry name" value="bpX3"/>
    <property type="match status" value="1"/>
</dbReference>
<dbReference type="InterPro" id="IPR045551">
    <property type="entry name" value="bpX3"/>
</dbReference>
<evidence type="ECO:0000313" key="3">
    <source>
        <dbReference type="EMBL" id="EDY17133.1"/>
    </source>
</evidence>
<gene>
    <name evidence="3" type="ORF">CfE428DRAFT_5315</name>
</gene>
<reference evidence="3 4" key="1">
    <citation type="journal article" date="2011" name="J. Bacteriol.">
        <title>Genome sequence of Chthoniobacter flavus Ellin428, an aerobic heterotrophic soil bacterium.</title>
        <authorList>
            <person name="Kant R."/>
            <person name="van Passel M.W."/>
            <person name="Palva A."/>
            <person name="Lucas S."/>
            <person name="Lapidus A."/>
            <person name="Glavina Del Rio T."/>
            <person name="Dalin E."/>
            <person name="Tice H."/>
            <person name="Bruce D."/>
            <person name="Goodwin L."/>
            <person name="Pitluck S."/>
            <person name="Larimer F.W."/>
            <person name="Land M.L."/>
            <person name="Hauser L."/>
            <person name="Sangwan P."/>
            <person name="de Vos W.M."/>
            <person name="Janssen P.H."/>
            <person name="Smidt H."/>
        </authorList>
    </citation>
    <scope>NUCLEOTIDE SEQUENCE [LARGE SCALE GENOMIC DNA]</scope>
    <source>
        <strain evidence="3 4">Ellin428</strain>
    </source>
</reference>
<feature type="domain" description="MoxR-vWA-beta-propeller ternary system" evidence="2">
    <location>
        <begin position="6"/>
        <end position="178"/>
    </location>
</feature>
<protein>
    <recommendedName>
        <fullName evidence="2">MoxR-vWA-beta-propeller ternary system domain-containing protein</fullName>
    </recommendedName>
</protein>